<dbReference type="Pfam" id="PF05163">
    <property type="entry name" value="DinB"/>
    <property type="match status" value="1"/>
</dbReference>
<sequence>MKKAYGFLFTMVCLEALFVVPGQSFAQTTMEEFVVKWDNSKQFTLEVVDKMPENLFDYKPDDGGMSFKEQVTHLSAAIVMISSNFLKGGDPGFAADAKPATKAELRAFVEKCYDYGKKTISSLNDSDRAEKVEIFGSQATRRQVIALIDDHCTHHRGAAVAYIRANGIEPPRYRGW</sequence>
<keyword evidence="3" id="KW-0732">Signal</keyword>
<comment type="similarity">
    <text evidence="1">Belongs to the DinB family.</text>
</comment>
<dbReference type="Proteomes" id="UP001201449">
    <property type="component" value="Unassembled WGS sequence"/>
</dbReference>
<evidence type="ECO:0000256" key="2">
    <source>
        <dbReference type="ARBA" id="ARBA00022723"/>
    </source>
</evidence>
<name>A0ABS9BSK5_9BACT</name>
<dbReference type="SUPFAM" id="SSF109854">
    <property type="entry name" value="DinB/YfiT-like putative metalloenzymes"/>
    <property type="match status" value="1"/>
</dbReference>
<keyword evidence="5" id="KW-1185">Reference proteome</keyword>
<dbReference type="RefSeq" id="WP_234860646.1">
    <property type="nucleotide sequence ID" value="NZ_JAKEVZ010000003.1"/>
</dbReference>
<reference evidence="4 5" key="1">
    <citation type="submission" date="2022-01" db="EMBL/GenBank/DDBJ databases">
        <title>Mariniradius saccharolyticus sp. nov., isolated from sediment of a river.</title>
        <authorList>
            <person name="Liu H."/>
        </authorList>
    </citation>
    <scope>NUCLEOTIDE SEQUENCE [LARGE SCALE GENOMIC DNA]</scope>
    <source>
        <strain evidence="4 5">RY-2</strain>
    </source>
</reference>
<evidence type="ECO:0000313" key="4">
    <source>
        <dbReference type="EMBL" id="MCF1750556.1"/>
    </source>
</evidence>
<proteinExistence type="inferred from homology"/>
<evidence type="ECO:0000313" key="5">
    <source>
        <dbReference type="Proteomes" id="UP001201449"/>
    </source>
</evidence>
<dbReference type="Gene3D" id="1.20.120.450">
    <property type="entry name" value="dinb family like domain"/>
    <property type="match status" value="1"/>
</dbReference>
<feature type="signal peptide" evidence="3">
    <location>
        <begin position="1"/>
        <end position="26"/>
    </location>
</feature>
<gene>
    <name evidence="4" type="ORF">L0U89_05685</name>
</gene>
<feature type="chain" id="PRO_5045640733" evidence="3">
    <location>
        <begin position="27"/>
        <end position="176"/>
    </location>
</feature>
<protein>
    <submittedName>
        <fullName evidence="4">DinB family protein</fullName>
    </submittedName>
</protein>
<organism evidence="4 5">
    <name type="scientific">Mariniradius sediminis</name>
    <dbReference type="NCBI Taxonomy" id="2909237"/>
    <lineage>
        <taxon>Bacteria</taxon>
        <taxon>Pseudomonadati</taxon>
        <taxon>Bacteroidota</taxon>
        <taxon>Cytophagia</taxon>
        <taxon>Cytophagales</taxon>
        <taxon>Cyclobacteriaceae</taxon>
        <taxon>Mariniradius</taxon>
    </lineage>
</organism>
<evidence type="ECO:0000256" key="1">
    <source>
        <dbReference type="ARBA" id="ARBA00008635"/>
    </source>
</evidence>
<evidence type="ECO:0000256" key="3">
    <source>
        <dbReference type="SAM" id="SignalP"/>
    </source>
</evidence>
<accession>A0ABS9BSK5</accession>
<dbReference type="InterPro" id="IPR034660">
    <property type="entry name" value="DinB/YfiT-like"/>
</dbReference>
<dbReference type="InterPro" id="IPR007837">
    <property type="entry name" value="DinB"/>
</dbReference>
<comment type="caution">
    <text evidence="4">The sequence shown here is derived from an EMBL/GenBank/DDBJ whole genome shotgun (WGS) entry which is preliminary data.</text>
</comment>
<keyword evidence="2" id="KW-0479">Metal-binding</keyword>
<dbReference type="EMBL" id="JAKEVZ010000003">
    <property type="protein sequence ID" value="MCF1750556.1"/>
    <property type="molecule type" value="Genomic_DNA"/>
</dbReference>